<accession>A0A3S9W933</accession>
<evidence type="ECO:0000313" key="2">
    <source>
        <dbReference type="EMBL" id="AZS36539.1"/>
    </source>
</evidence>
<organism evidence="2 3">
    <name type="scientific">Microbacterium lemovicicum</name>
    <dbReference type="NCBI Taxonomy" id="1072463"/>
    <lineage>
        <taxon>Bacteria</taxon>
        <taxon>Bacillati</taxon>
        <taxon>Actinomycetota</taxon>
        <taxon>Actinomycetes</taxon>
        <taxon>Micrococcales</taxon>
        <taxon>Microbacteriaceae</taxon>
        <taxon>Microbacterium</taxon>
    </lineage>
</organism>
<dbReference type="AlphaFoldDB" id="A0A3S9W933"/>
<dbReference type="Proteomes" id="UP000276888">
    <property type="component" value="Chromosome"/>
</dbReference>
<dbReference type="EMBL" id="CP031423">
    <property type="protein sequence ID" value="AZS36539.1"/>
    <property type="molecule type" value="Genomic_DNA"/>
</dbReference>
<dbReference type="CDD" id="cd07374">
    <property type="entry name" value="CYTH-like_Pase"/>
    <property type="match status" value="1"/>
</dbReference>
<dbReference type="OrthoDB" id="9777271at2"/>
<reference evidence="2 3" key="1">
    <citation type="submission" date="2018-08" db="EMBL/GenBank/DDBJ databases">
        <title>Microbacterium lemovicicum sp. nov., a bacterium isolated from a natural uranium-rich soil.</title>
        <authorList>
            <person name="ORTET P."/>
        </authorList>
    </citation>
    <scope>NUCLEOTIDE SEQUENCE [LARGE SCALE GENOMIC DNA]</scope>
    <source>
        <strain evidence="2 3">Viu22</strain>
    </source>
</reference>
<dbReference type="InterPro" id="IPR033469">
    <property type="entry name" value="CYTH-like_dom_sf"/>
</dbReference>
<sequence>MTVADEPVPDRTGEPVRSLEVERTYDVDASTALPDWHDIPGVAEVMPEEIRELDARYLDTEELHLAHAGYALRRRTGGHDAGWHIKGPLIDGARVETAWPLGIDPDEDVPDAVRAEIHKVTDSALHPLARVENSRVPTALRAADGGLIAEFVDDHVRGSDLRGDTVREWREWEVELGPAAPADPAEREELFAAIESAIIAAGGRPAGPSSKLGRTLGR</sequence>
<evidence type="ECO:0000313" key="3">
    <source>
        <dbReference type="Proteomes" id="UP000276888"/>
    </source>
</evidence>
<dbReference type="Gene3D" id="2.40.320.10">
    <property type="entry name" value="Hypothetical Protein Pfu-838710-001"/>
    <property type="match status" value="1"/>
</dbReference>
<dbReference type="KEGG" id="mlv:CVS47_01145"/>
<feature type="domain" description="CYTH" evidence="1">
    <location>
        <begin position="43"/>
        <end position="187"/>
    </location>
</feature>
<dbReference type="Pfam" id="PF01928">
    <property type="entry name" value="CYTH"/>
    <property type="match status" value="1"/>
</dbReference>
<proteinExistence type="predicted"/>
<evidence type="ECO:0000259" key="1">
    <source>
        <dbReference type="Pfam" id="PF01928"/>
    </source>
</evidence>
<dbReference type="SUPFAM" id="SSF55154">
    <property type="entry name" value="CYTH-like phosphatases"/>
    <property type="match status" value="1"/>
</dbReference>
<keyword evidence="3" id="KW-1185">Reference proteome</keyword>
<gene>
    <name evidence="2" type="ORF">CVS47_01145</name>
</gene>
<protein>
    <recommendedName>
        <fullName evidence="1">CYTH domain-containing protein</fullName>
    </recommendedName>
</protein>
<name>A0A3S9W933_9MICO</name>
<dbReference type="RefSeq" id="WP_127095223.1">
    <property type="nucleotide sequence ID" value="NZ_CP031423.1"/>
</dbReference>
<dbReference type="InterPro" id="IPR023577">
    <property type="entry name" value="CYTH_domain"/>
</dbReference>